<dbReference type="InterPro" id="IPR009719">
    <property type="entry name" value="GIP1_N"/>
</dbReference>
<accession>A0A9R1V3T3</accession>
<dbReference type="PANTHER" id="PTHR46775">
    <property type="entry name" value="FLOCCULATION PROTEIN (DUF1296)"/>
    <property type="match status" value="1"/>
</dbReference>
<dbReference type="InterPro" id="IPR009060">
    <property type="entry name" value="UBA-like_sf"/>
</dbReference>
<organism evidence="3 4">
    <name type="scientific">Lactuca sativa</name>
    <name type="common">Garden lettuce</name>
    <dbReference type="NCBI Taxonomy" id="4236"/>
    <lineage>
        <taxon>Eukaryota</taxon>
        <taxon>Viridiplantae</taxon>
        <taxon>Streptophyta</taxon>
        <taxon>Embryophyta</taxon>
        <taxon>Tracheophyta</taxon>
        <taxon>Spermatophyta</taxon>
        <taxon>Magnoliopsida</taxon>
        <taxon>eudicotyledons</taxon>
        <taxon>Gunneridae</taxon>
        <taxon>Pentapetalae</taxon>
        <taxon>asterids</taxon>
        <taxon>campanulids</taxon>
        <taxon>Asterales</taxon>
        <taxon>Asteraceae</taxon>
        <taxon>Cichorioideae</taxon>
        <taxon>Cichorieae</taxon>
        <taxon>Lactucinae</taxon>
        <taxon>Lactuca</taxon>
    </lineage>
</organism>
<dbReference type="AlphaFoldDB" id="A0A9R1V3T3"/>
<dbReference type="PANTHER" id="PTHR46775:SF7">
    <property type="entry name" value="GBF-INTERACTING PROTEIN"/>
    <property type="match status" value="1"/>
</dbReference>
<dbReference type="Proteomes" id="UP000235145">
    <property type="component" value="Unassembled WGS sequence"/>
</dbReference>
<evidence type="ECO:0000259" key="2">
    <source>
        <dbReference type="Pfam" id="PF06972"/>
    </source>
</evidence>
<evidence type="ECO:0000313" key="4">
    <source>
        <dbReference type="Proteomes" id="UP000235145"/>
    </source>
</evidence>
<sequence length="676" mass="73981">MINIHKFRILEDIITLFGGSFDSGKTANLPNIIYPFSRPLFPSLLRAPCWPRFFTMSGGGVTRVSIPHNARKVIQEIKKTIGSKHSDEFVYTTLKDCDMDPKEASRRLKMIHDIIEIAGKHNVEDVYTMLKDCNMDPNEAAQRLLYIDTFHEVKKKHDRRKSISSDTSEDYKRTQGNQWRRNLSSGKEYGVTNRQERVSRLIIPVDSVKVNNGAHVANSVANGNGTLVVSNGSYSDKLAPESSSTSDTVVVSSKNTCAVGTIQCEIVKRSGSTKSNSRLPAGTGIKVSADSIPVVVEPADSDNARQLKSDVVEGIEISESLKPLSLSAVNPSQDNQPPQSLHEPVKVNGCWIPEEKPELKVSGDVGVEKSSYQAVIFPDHLQVPENLKSQFTFGSLDVVQEASSLKSSHPDSALKHDETKKVEVEVEVEMMPPLGLGGGFQNPIVQRDYSFGYMPHLMGPGPHFLHVDSQSGSGGSVVTSGIGQTPATQSATVGAAQNPISLSPPPPPPPPPVFPYFRQVFPSYVPYNPYFPHFYIPQNAHLFNHAHAHAHAHGVFPTHQPPPTSTPVPAAATGIKFPVPQLKQGSNDDDVTVSQSQQKDNNLLQQIQGEVWGREVVPNYFYNFVPQAQGHGPIYQYQYQSASTCNVQPVIVPVPLMYQSQSTTTAAATNTIEPSP</sequence>
<protein>
    <recommendedName>
        <fullName evidence="2">GBF-interacting protein 1 N-terminal domain-containing protein</fullName>
    </recommendedName>
</protein>
<dbReference type="GO" id="GO:0051082">
    <property type="term" value="F:unfolded protein binding"/>
    <property type="evidence" value="ECO:0000318"/>
    <property type="project" value="GO_Central"/>
</dbReference>
<evidence type="ECO:0000313" key="3">
    <source>
        <dbReference type="EMBL" id="KAJ0197853.1"/>
    </source>
</evidence>
<feature type="domain" description="GBF-interacting protein 1 N-terminal" evidence="2">
    <location>
        <begin position="108"/>
        <end position="161"/>
    </location>
</feature>
<proteinExistence type="predicted"/>
<gene>
    <name evidence="3" type="ORF">LSAT_V11C700387600</name>
</gene>
<feature type="region of interest" description="Disordered" evidence="1">
    <location>
        <begin position="157"/>
        <end position="177"/>
    </location>
</feature>
<dbReference type="InterPro" id="IPR044277">
    <property type="entry name" value="GIP1"/>
</dbReference>
<dbReference type="EMBL" id="NBSK02000007">
    <property type="protein sequence ID" value="KAJ0197853.1"/>
    <property type="molecule type" value="Genomic_DNA"/>
</dbReference>
<dbReference type="SUPFAM" id="SSF46934">
    <property type="entry name" value="UBA-like"/>
    <property type="match status" value="1"/>
</dbReference>
<dbReference type="Pfam" id="PF06972">
    <property type="entry name" value="GIP1_N"/>
    <property type="match status" value="1"/>
</dbReference>
<reference evidence="3 4" key="1">
    <citation type="journal article" date="2017" name="Nat. Commun.">
        <title>Genome assembly with in vitro proximity ligation data and whole-genome triplication in lettuce.</title>
        <authorList>
            <person name="Reyes-Chin-Wo S."/>
            <person name="Wang Z."/>
            <person name="Yang X."/>
            <person name="Kozik A."/>
            <person name="Arikit S."/>
            <person name="Song C."/>
            <person name="Xia L."/>
            <person name="Froenicke L."/>
            <person name="Lavelle D.O."/>
            <person name="Truco M.J."/>
            <person name="Xia R."/>
            <person name="Zhu S."/>
            <person name="Xu C."/>
            <person name="Xu H."/>
            <person name="Xu X."/>
            <person name="Cox K."/>
            <person name="Korf I."/>
            <person name="Meyers B.C."/>
            <person name="Michelmore R.W."/>
        </authorList>
    </citation>
    <scope>NUCLEOTIDE SEQUENCE [LARGE SCALE GENOMIC DNA]</scope>
    <source>
        <strain evidence="4">cv. Salinas</strain>
        <tissue evidence="3">Seedlings</tissue>
    </source>
</reference>
<evidence type="ECO:0000256" key="1">
    <source>
        <dbReference type="SAM" id="MobiDB-lite"/>
    </source>
</evidence>
<comment type="caution">
    <text evidence="3">The sequence shown here is derived from an EMBL/GenBank/DDBJ whole genome shotgun (WGS) entry which is preliminary data.</text>
</comment>
<name>A0A9R1V3T3_LACSA</name>
<keyword evidence="4" id="KW-1185">Reference proteome</keyword>